<keyword evidence="5" id="KW-0548">Nucleotidyltransferase</keyword>
<comment type="pathway">
    <text evidence="1">Nucleotide-sugar biosynthesis; UDP-N-acetyl-alpha-D-glucosamine biosynthesis; UDP-N-acetyl-alpha-D-glucosamine from N-acetyl-alpha-D-glucosamine 1-phosphate: step 1/1.</text>
</comment>
<dbReference type="InterPro" id="IPR029044">
    <property type="entry name" value="Nucleotide-diphossugar_trans"/>
</dbReference>
<protein>
    <recommendedName>
        <fullName evidence="3">UDP-N-acetylglucosamine diphosphorylase</fullName>
        <ecNumber evidence="3">2.7.7.23</ecNumber>
    </recommendedName>
</protein>
<sequence>MNFIGKPLKISSDTVSSLHDSRRKEYYERGISSLKKQELGVLMLAGGLATRLGVFGPKGNVKLGLKLEMSLFELFASKIIALQAYIKSLFDKTKKISPNITIPWIILTSTETHDTIIAHFDEFEYFGLEKEQIFFITQQNEICRDLSGKILYQEPSIPRVSPNGNGGVFCAMRDFKVFEKLSDRGYSNLKYIQFVPVDNLLSLPCYIEALGMARINSSYFINICTKRSDPKESVGYCALKKLSTSSDAMHVKKALSYGGSTISPCIIEYIHVSERLKTMKSVIDFPWANLCLHLVSVDFLKSIFSISHRLCARSPSHDFLHGGSILHFHTSTKIIPFFDTVQQRYVTPTSPNGTKSEMFLFDILQVIDTDKYGILEVSREDSFAPVKVRDNIENSLTMLDKFHHKLADQSGIKLEKGQQFNPCSVYDLDDLLRQKETSRRFEIIE</sequence>
<comment type="catalytic activity">
    <reaction evidence="6">
        <text>N-acetyl-alpha-D-glucosamine 1-phosphate + UTP + H(+) = UDP-N-acetyl-alpha-D-glucosamine + diphosphate</text>
        <dbReference type="Rhea" id="RHEA:13509"/>
        <dbReference type="ChEBI" id="CHEBI:15378"/>
        <dbReference type="ChEBI" id="CHEBI:33019"/>
        <dbReference type="ChEBI" id="CHEBI:46398"/>
        <dbReference type="ChEBI" id="CHEBI:57705"/>
        <dbReference type="ChEBI" id="CHEBI:57776"/>
        <dbReference type="EC" id="2.7.7.23"/>
    </reaction>
</comment>
<dbReference type="Pfam" id="PF01704">
    <property type="entry name" value="UDPGP"/>
    <property type="match status" value="1"/>
</dbReference>
<evidence type="ECO:0000313" key="8">
    <source>
        <dbReference type="Proteomes" id="UP001057375"/>
    </source>
</evidence>
<dbReference type="PANTHER" id="PTHR11952:SF2">
    <property type="entry name" value="LD24639P"/>
    <property type="match status" value="1"/>
</dbReference>
<keyword evidence="4" id="KW-0808">Transferase</keyword>
<gene>
    <name evidence="7" type="ORF">ADUPG1_007057</name>
</gene>
<accession>A0ABQ5KKK3</accession>
<dbReference type="SUPFAM" id="SSF53448">
    <property type="entry name" value="Nucleotide-diphospho-sugar transferases"/>
    <property type="match status" value="1"/>
</dbReference>
<keyword evidence="8" id="KW-1185">Reference proteome</keyword>
<organism evidence="7 8">
    <name type="scientific">Aduncisulcus paluster</name>
    <dbReference type="NCBI Taxonomy" id="2918883"/>
    <lineage>
        <taxon>Eukaryota</taxon>
        <taxon>Metamonada</taxon>
        <taxon>Carpediemonas-like organisms</taxon>
        <taxon>Aduncisulcus</taxon>
    </lineage>
</organism>
<dbReference type="EMBL" id="BQXS01010120">
    <property type="protein sequence ID" value="GKT33033.1"/>
    <property type="molecule type" value="Genomic_DNA"/>
</dbReference>
<evidence type="ECO:0000256" key="4">
    <source>
        <dbReference type="ARBA" id="ARBA00022679"/>
    </source>
</evidence>
<evidence type="ECO:0000313" key="7">
    <source>
        <dbReference type="EMBL" id="GKT33033.1"/>
    </source>
</evidence>
<dbReference type="PANTHER" id="PTHR11952">
    <property type="entry name" value="UDP- GLUCOSE PYROPHOSPHORYLASE"/>
    <property type="match status" value="1"/>
</dbReference>
<name>A0ABQ5KKK3_9EUKA</name>
<evidence type="ECO:0000256" key="6">
    <source>
        <dbReference type="ARBA" id="ARBA00048493"/>
    </source>
</evidence>
<dbReference type="Gene3D" id="3.90.550.10">
    <property type="entry name" value="Spore Coat Polysaccharide Biosynthesis Protein SpsA, Chain A"/>
    <property type="match status" value="1"/>
</dbReference>
<dbReference type="InterPro" id="IPR002618">
    <property type="entry name" value="UDPGP_fam"/>
</dbReference>
<comment type="caution">
    <text evidence="7">The sequence shown here is derived from an EMBL/GenBank/DDBJ whole genome shotgun (WGS) entry which is preliminary data.</text>
</comment>
<evidence type="ECO:0000256" key="1">
    <source>
        <dbReference type="ARBA" id="ARBA00005208"/>
    </source>
</evidence>
<dbReference type="InterPro" id="IPR039741">
    <property type="entry name" value="UDP-sugar_pyrophosphorylase"/>
</dbReference>
<evidence type="ECO:0000256" key="5">
    <source>
        <dbReference type="ARBA" id="ARBA00022695"/>
    </source>
</evidence>
<dbReference type="Proteomes" id="UP001057375">
    <property type="component" value="Unassembled WGS sequence"/>
</dbReference>
<comment type="similarity">
    <text evidence="2">Belongs to the UDPGP type 1 family.</text>
</comment>
<evidence type="ECO:0000256" key="3">
    <source>
        <dbReference type="ARBA" id="ARBA00012457"/>
    </source>
</evidence>
<reference evidence="7" key="1">
    <citation type="submission" date="2022-03" db="EMBL/GenBank/DDBJ databases">
        <title>Draft genome sequence of Aduncisulcus paluster, a free-living microaerophilic Fornicata.</title>
        <authorList>
            <person name="Yuyama I."/>
            <person name="Kume K."/>
            <person name="Tamura T."/>
            <person name="Inagaki Y."/>
            <person name="Hashimoto T."/>
        </authorList>
    </citation>
    <scope>NUCLEOTIDE SEQUENCE</scope>
    <source>
        <strain evidence="7">NY0171</strain>
    </source>
</reference>
<evidence type="ECO:0000256" key="2">
    <source>
        <dbReference type="ARBA" id="ARBA00010401"/>
    </source>
</evidence>
<proteinExistence type="inferred from homology"/>
<dbReference type="EC" id="2.7.7.23" evidence="3"/>